<keyword evidence="2" id="KW-1185">Reference proteome</keyword>
<evidence type="ECO:0000313" key="2">
    <source>
        <dbReference type="Proteomes" id="UP001164539"/>
    </source>
</evidence>
<comment type="caution">
    <text evidence="1">The sequence shown here is derived from an EMBL/GenBank/DDBJ whole genome shotgun (WGS) entry which is preliminary data.</text>
</comment>
<organism evidence="1 2">
    <name type="scientific">Melia azedarach</name>
    <name type="common">Chinaberry tree</name>
    <dbReference type="NCBI Taxonomy" id="155640"/>
    <lineage>
        <taxon>Eukaryota</taxon>
        <taxon>Viridiplantae</taxon>
        <taxon>Streptophyta</taxon>
        <taxon>Embryophyta</taxon>
        <taxon>Tracheophyta</taxon>
        <taxon>Spermatophyta</taxon>
        <taxon>Magnoliopsida</taxon>
        <taxon>eudicotyledons</taxon>
        <taxon>Gunneridae</taxon>
        <taxon>Pentapetalae</taxon>
        <taxon>rosids</taxon>
        <taxon>malvids</taxon>
        <taxon>Sapindales</taxon>
        <taxon>Meliaceae</taxon>
        <taxon>Melia</taxon>
    </lineage>
</organism>
<sequence>MAFFRNFTNETVSQSVLDDKGQGQTVDRISSVGNEDVDGTYGERDFDINMDVQYQSDGELDDTNRLQNESAADDHSGVRDLNLQPSGRRTALAGKWGSTFWKDCQPMGPNAGGSDSGQDSKCEYKNAEGSDDNSLDDRDDRLESDDEGQKAVGKAPRGHSDVPADEMLSDEYYEQDGEEQSDSMHYRGFSNSAGLNSRPQPKPVAVNNNVSRRSRALKSHEEDDDDDNNDDADYEDEDEEEDDPDDADFEPDFGVTSSRTGNKDKDWDAEDSDEDANSDEDLEVSDEDDSYSMKKPKGRQRGVKAVRNVKPARERKSVYSSSRQKRGKTSFEEDEYSAEDSDSESDEDFKSTTRRGAQLRKGNARSTLSTNITGQNNEVRTSTRSVRKVSYVESDESEEVDEGKKKKPQKDEIEEEDCDSIEKVLWHQPKGMAADALSNNRPAEPVLLSHLFDSEPDWNEMEFLIKWKGQSHLHCQWKSFVELQNLSGFKKVLNYTKKVMEDVRYRKMVSREEIEVNDVSKEMDLDIIKQNSQVERIIADRISKDSSDNVMPEYLVKWQGLSYAEATWEKDVDIAFAQDAIDEFKARDAAMAEQGKMVDHQRKKGKASLRKLDEQPEWLKGGKLRDYQLEGLNFLVNSWRNDTNVILADEMGLGKTVQSVSMLGFLQNAQQIPGPFLVVVPLSTLSNWAKEFRKWLPNMNVIVYVGTRASREVCQQYEFYNDKKIGRPIKFNTLLTTYEVVLKDKAVLSKIRWNYLMVDEAHRLKNSEAQLYTTLSEFSTKNKLLITGTPLQNSVEELWALLHFLDHDKFKSKDDFVQNYKNLSSFNENELANLHMELRPHILRRVIKDVEKSLPPKIERILRVEMSPLQKQYYKWILERNFHDLNKGVRGNQVSLLNIVVELKKCCNHPFLFESADHGYGGDTSLNDSSKLERIILSSGKLVILDKLLVRLHETKHRVLIFSQMVRMLDILAEYMAYRGFQFQRLDGSTKAELRQQAMDHFNAPGSDDFCFLLSTRAGGLGINLATADTVIIFDSDWNPQNDLQAMSRAHRIGQQEVVNIYRFVTSKSVEEDILERAKKKMVLDHLVIQKLNAEGRLEKKETKKGSYFDKNELSAILRFGAEELFKEDRNDEESKRRLLSMDIDEILERAEKVEEKEAEGEAGNELLSAFKVANFCGAEDDGSFWSRWIKPEAVAHAEEALAPRAARNTKSYAEANEPERSNKRKKKGSEAPEPQERVSKRRKAEFSVSSVPFLEGATAQVRDWSYGNLSKRDAQRFSRAVMKFGNQSQISLIATEVGGAIATAPPDAQVELFDLLIDGCKQAVNVGSLDPKGPLLDFFGVPVKANDLVNRVQELQLLAKRINRYDDPIKQFRVLSYLKPSNWSKGCGWNQIDDARLLLGVYYHGFGNWEKIRLDESLGLTKKIAPVELQHHETFLPRAPNLKERANALLEMELAAVGGKNTNAKVGRKASKKERENLLNMPISRMREKKGKTGSAKVNFQTGRDKFQKPQRVEQPLSKEEGEMSDNEEVYEQFKEVKWMEWCEDVMVGEIKTLQRLQKLQATSDNLPKEKVLSKIRNYLQLIGRRIDQIVLEHEEELYKQDRMTMRLWNYVSTFSNLSGEKLHQIYSKLKQEKEDEAGVGPSHINGSTSGLDTGDLNHFSTFNRHSEKQKGYKNVSAYQMNEPIHKGIDPKKFEAWKRRRRAAETDSYSQVQPMLQRPMTNGTRIPDPNSLGILGAAPTDNRRLSNERRYPMRQTGFPGRQGFPSGIK</sequence>
<proteinExistence type="predicted"/>
<accession>A0ACC1YKS3</accession>
<dbReference type="Proteomes" id="UP001164539">
    <property type="component" value="Chromosome 2"/>
</dbReference>
<evidence type="ECO:0000313" key="1">
    <source>
        <dbReference type="EMBL" id="KAJ4724386.1"/>
    </source>
</evidence>
<protein>
    <submittedName>
        <fullName evidence="1">Protein CHROMATIN REMODELING 5-like</fullName>
    </submittedName>
</protein>
<name>A0ACC1YKS3_MELAZ</name>
<dbReference type="EMBL" id="CM051395">
    <property type="protein sequence ID" value="KAJ4724386.1"/>
    <property type="molecule type" value="Genomic_DNA"/>
</dbReference>
<gene>
    <name evidence="1" type="ORF">OWV82_003385</name>
</gene>
<reference evidence="1 2" key="1">
    <citation type="journal article" date="2023" name="Science">
        <title>Complex scaffold remodeling in plant triterpene biosynthesis.</title>
        <authorList>
            <person name="De La Pena R."/>
            <person name="Hodgson H."/>
            <person name="Liu J.C."/>
            <person name="Stephenson M.J."/>
            <person name="Martin A.C."/>
            <person name="Owen C."/>
            <person name="Harkess A."/>
            <person name="Leebens-Mack J."/>
            <person name="Jimenez L.E."/>
            <person name="Osbourn A."/>
            <person name="Sattely E.S."/>
        </authorList>
    </citation>
    <scope>NUCLEOTIDE SEQUENCE [LARGE SCALE GENOMIC DNA]</scope>
    <source>
        <strain evidence="2">cv. JPN11</strain>
        <tissue evidence="1">Leaf</tissue>
    </source>
</reference>